<reference evidence="2" key="1">
    <citation type="submission" date="2021-11" db="EMBL/GenBank/DDBJ databases">
        <authorList>
            <person name="Qingchun L."/>
            <person name="Dong Z."/>
            <person name="Zongwei Q."/>
            <person name="Jia Z."/>
            <person name="Duotao L."/>
        </authorList>
    </citation>
    <scope>NUCLEOTIDE SEQUENCE</scope>
    <source>
        <strain evidence="2">WLY-B-L2</strain>
    </source>
</reference>
<dbReference type="Pfam" id="PF04307">
    <property type="entry name" value="YdjM"/>
    <property type="match status" value="1"/>
</dbReference>
<dbReference type="PIRSF" id="PIRSF030780">
    <property type="entry name" value="Md_memb_hyd_prd"/>
    <property type="match status" value="1"/>
</dbReference>
<evidence type="ECO:0000313" key="3">
    <source>
        <dbReference type="Proteomes" id="UP001165422"/>
    </source>
</evidence>
<keyword evidence="1" id="KW-0812">Transmembrane</keyword>
<dbReference type="InterPro" id="IPR016956">
    <property type="entry name" value="YdjM"/>
</dbReference>
<sequence>MTGRTHAAVGIASAAALSLILNVKCSYVFFIGAAIGSLTPDIDLNNSTISKYLNKVIIAMSVILSIVLCVHLKPGIYNLQNHFISSGLFIISMASLISRLTGHRMFSHSLLGFGAFSYGIYILYRPIFAGFVVGYASHILIDLLNYQGEALVFPFKGSYSFRLCKAGGIMDKSMLVISIVVLITLMEKAKWSLQW</sequence>
<feature type="transmembrane region" description="Helical" evidence="1">
    <location>
        <begin position="56"/>
        <end position="77"/>
    </location>
</feature>
<feature type="transmembrane region" description="Helical" evidence="1">
    <location>
        <begin position="122"/>
        <end position="146"/>
    </location>
</feature>
<accession>A0ABS8NAE5</accession>
<gene>
    <name evidence="2" type="ORF">LN736_14300</name>
</gene>
<organism evidence="2 3">
    <name type="scientific">Clostridium aromativorans</name>
    <dbReference type="NCBI Taxonomy" id="2836848"/>
    <lineage>
        <taxon>Bacteria</taxon>
        <taxon>Bacillati</taxon>
        <taxon>Bacillota</taxon>
        <taxon>Clostridia</taxon>
        <taxon>Eubacteriales</taxon>
        <taxon>Clostridiaceae</taxon>
        <taxon>Clostridium</taxon>
    </lineage>
</organism>
<dbReference type="PANTHER" id="PTHR35531">
    <property type="entry name" value="INNER MEMBRANE PROTEIN YBCI-RELATED"/>
    <property type="match status" value="1"/>
</dbReference>
<keyword evidence="1" id="KW-0472">Membrane</keyword>
<dbReference type="PANTHER" id="PTHR35531:SF1">
    <property type="entry name" value="INNER MEMBRANE PROTEIN YBCI-RELATED"/>
    <property type="match status" value="1"/>
</dbReference>
<feature type="transmembrane region" description="Helical" evidence="1">
    <location>
        <begin position="83"/>
        <end position="101"/>
    </location>
</feature>
<feature type="transmembrane region" description="Helical" evidence="1">
    <location>
        <begin position="6"/>
        <end position="35"/>
    </location>
</feature>
<keyword evidence="1" id="KW-1133">Transmembrane helix</keyword>
<keyword evidence="2" id="KW-0378">Hydrolase</keyword>
<name>A0ABS8NAE5_9CLOT</name>
<dbReference type="EMBL" id="JAJJPB010000022">
    <property type="protein sequence ID" value="MCC9296030.1"/>
    <property type="molecule type" value="Genomic_DNA"/>
</dbReference>
<comment type="caution">
    <text evidence="2">The sequence shown here is derived from an EMBL/GenBank/DDBJ whole genome shotgun (WGS) entry which is preliminary data.</text>
</comment>
<evidence type="ECO:0000256" key="1">
    <source>
        <dbReference type="SAM" id="Phobius"/>
    </source>
</evidence>
<dbReference type="RefSeq" id="WP_229981796.1">
    <property type="nucleotide sequence ID" value="NZ_JAJJPB010000022.1"/>
</dbReference>
<keyword evidence="3" id="KW-1185">Reference proteome</keyword>
<dbReference type="Proteomes" id="UP001165422">
    <property type="component" value="Unassembled WGS sequence"/>
</dbReference>
<evidence type="ECO:0000313" key="2">
    <source>
        <dbReference type="EMBL" id="MCC9296030.1"/>
    </source>
</evidence>
<dbReference type="GO" id="GO:0016787">
    <property type="term" value="F:hydrolase activity"/>
    <property type="evidence" value="ECO:0007669"/>
    <property type="project" value="UniProtKB-KW"/>
</dbReference>
<protein>
    <submittedName>
        <fullName evidence="2">Metal-dependent hydrolase</fullName>
    </submittedName>
</protein>
<proteinExistence type="predicted"/>
<dbReference type="InterPro" id="IPR007404">
    <property type="entry name" value="YdjM-like"/>
</dbReference>